<keyword evidence="1" id="KW-0812">Transmembrane</keyword>
<sequence>MKMIGSGVTDGKNAFHVRQSFDVLLTYLLHSFATFSDLTLVAYSFKNTPRRKSMDKPILRDSMRLFEQLGRVKSRSMFGGFGIFVNDIMFALVVQNKLHIRADSHSLETFKAKGFEPYVYTKRGFPVVTKYFALPADYWNDADTIFNIAKQAYLNAKNEKTTHVETKPKRLKDLPNLRLATERMLRKAGINSVEELHQKGSLSAYKAILSSHPATQPPLELLWALEGAIEGKHWSVISQARRDELARQI</sequence>
<evidence type="ECO:0000259" key="2">
    <source>
        <dbReference type="Pfam" id="PF04993"/>
    </source>
</evidence>
<dbReference type="Gene3D" id="1.10.150.20">
    <property type="entry name" value="5' to 3' exonuclease, C-terminal subdomain"/>
    <property type="match status" value="1"/>
</dbReference>
<feature type="transmembrane region" description="Helical" evidence="1">
    <location>
        <begin position="24"/>
        <end position="45"/>
    </location>
</feature>
<dbReference type="InterPro" id="IPR007077">
    <property type="entry name" value="TfoX_C"/>
</dbReference>
<feature type="domain" description="TfoX N-terminal" evidence="2">
    <location>
        <begin position="65"/>
        <end position="154"/>
    </location>
</feature>
<dbReference type="PANTHER" id="PTHR36121:SF1">
    <property type="entry name" value="PROTEIN SXY"/>
    <property type="match status" value="1"/>
</dbReference>
<dbReference type="AlphaFoldDB" id="A0A1M5APA6"/>
<accession>A0A1M5APA6</accession>
<dbReference type="InterPro" id="IPR007076">
    <property type="entry name" value="TfoX_N"/>
</dbReference>
<reference evidence="5" key="1">
    <citation type="submission" date="2016-11" db="EMBL/GenBank/DDBJ databases">
        <authorList>
            <person name="Varghese N."/>
            <person name="Submissions S."/>
        </authorList>
    </citation>
    <scope>NUCLEOTIDE SEQUENCE [LARGE SCALE GENOMIC DNA]</scope>
    <source>
        <strain evidence="5">DSM 21264</strain>
    </source>
</reference>
<dbReference type="PANTHER" id="PTHR36121">
    <property type="entry name" value="PROTEIN SXY"/>
    <property type="match status" value="1"/>
</dbReference>
<dbReference type="InterPro" id="IPR047525">
    <property type="entry name" value="TfoX-like"/>
</dbReference>
<dbReference type="EMBL" id="FQUH01000008">
    <property type="protein sequence ID" value="SHF32093.1"/>
    <property type="molecule type" value="Genomic_DNA"/>
</dbReference>
<evidence type="ECO:0000259" key="3">
    <source>
        <dbReference type="Pfam" id="PF04994"/>
    </source>
</evidence>
<dbReference type="Gene3D" id="3.30.1460.30">
    <property type="entry name" value="YgaC/TfoX-N like chaperone"/>
    <property type="match status" value="1"/>
</dbReference>
<feature type="domain" description="TfoX C-terminal" evidence="3">
    <location>
        <begin position="168"/>
        <end position="248"/>
    </location>
</feature>
<dbReference type="Pfam" id="PF04993">
    <property type="entry name" value="TfoX_N"/>
    <property type="match status" value="1"/>
</dbReference>
<keyword evidence="5" id="KW-1185">Reference proteome</keyword>
<protein>
    <submittedName>
        <fullName evidence="4">Regulator of competence-specific genes</fullName>
    </submittedName>
</protein>
<gene>
    <name evidence="4" type="ORF">SAMN02745781_01975</name>
</gene>
<evidence type="ECO:0000256" key="1">
    <source>
        <dbReference type="SAM" id="Phobius"/>
    </source>
</evidence>
<organism evidence="4 5">
    <name type="scientific">Vibrio gazogenes DSM 21264 = NBRC 103151</name>
    <dbReference type="NCBI Taxonomy" id="1123492"/>
    <lineage>
        <taxon>Bacteria</taxon>
        <taxon>Pseudomonadati</taxon>
        <taxon>Pseudomonadota</taxon>
        <taxon>Gammaproteobacteria</taxon>
        <taxon>Vibrionales</taxon>
        <taxon>Vibrionaceae</taxon>
        <taxon>Vibrio</taxon>
    </lineage>
</organism>
<evidence type="ECO:0000313" key="5">
    <source>
        <dbReference type="Proteomes" id="UP000184159"/>
    </source>
</evidence>
<keyword evidence="1" id="KW-0472">Membrane</keyword>
<name>A0A1M5APA6_VIBGA</name>
<dbReference type="Proteomes" id="UP000184159">
    <property type="component" value="Unassembled WGS sequence"/>
</dbReference>
<proteinExistence type="predicted"/>
<dbReference type="SUPFAM" id="SSF159894">
    <property type="entry name" value="YgaC/TfoX-N like"/>
    <property type="match status" value="1"/>
</dbReference>
<dbReference type="Pfam" id="PF04994">
    <property type="entry name" value="TfoX_C"/>
    <property type="match status" value="1"/>
</dbReference>
<keyword evidence="1" id="KW-1133">Transmembrane helix</keyword>
<evidence type="ECO:0000313" key="4">
    <source>
        <dbReference type="EMBL" id="SHF32093.1"/>
    </source>
</evidence>